<dbReference type="AlphaFoldDB" id="A0AAE0S2W3"/>
<dbReference type="Pfam" id="PF01106">
    <property type="entry name" value="NifU"/>
    <property type="match status" value="1"/>
</dbReference>
<dbReference type="Gene3D" id="3.90.650.10">
    <property type="entry name" value="PurM-like C-terminal domain"/>
    <property type="match status" value="1"/>
</dbReference>
<evidence type="ECO:0000256" key="2">
    <source>
        <dbReference type="ARBA" id="ARBA00022741"/>
    </source>
</evidence>
<dbReference type="Gene3D" id="3.40.250.10">
    <property type="entry name" value="Rhodanese-like domain"/>
    <property type="match status" value="1"/>
</dbReference>
<dbReference type="SUPFAM" id="SSF56042">
    <property type="entry name" value="PurM C-terminal domain-like"/>
    <property type="match status" value="1"/>
</dbReference>
<dbReference type="GO" id="GO:0051536">
    <property type="term" value="F:iron-sulfur cluster binding"/>
    <property type="evidence" value="ECO:0007669"/>
    <property type="project" value="InterPro"/>
</dbReference>
<name>A0AAE0S2W3_9BIVA</name>
<reference evidence="5" key="3">
    <citation type="submission" date="2023-05" db="EMBL/GenBank/DDBJ databases">
        <authorList>
            <person name="Smith C.H."/>
        </authorList>
    </citation>
    <scope>NUCLEOTIDE SEQUENCE</scope>
    <source>
        <strain evidence="5">CHS0354</strain>
        <tissue evidence="5">Mantle</tissue>
    </source>
</reference>
<evidence type="ECO:0000256" key="1">
    <source>
        <dbReference type="ARBA" id="ARBA00006420"/>
    </source>
</evidence>
<reference evidence="5" key="2">
    <citation type="journal article" date="2021" name="Genome Biol. Evol.">
        <title>Developing a high-quality reference genome for a parasitic bivalve with doubly uniparental inheritance (Bivalvia: Unionida).</title>
        <authorList>
            <person name="Smith C.H."/>
        </authorList>
    </citation>
    <scope>NUCLEOTIDE SEQUENCE</scope>
    <source>
        <strain evidence="5">CHS0354</strain>
        <tissue evidence="5">Mantle</tissue>
    </source>
</reference>
<gene>
    <name evidence="5" type="ORF">CHS0354_035321</name>
</gene>
<dbReference type="InterPro" id="IPR001075">
    <property type="entry name" value="NIF_FeS_clus_asmbl_NifU_C"/>
</dbReference>
<dbReference type="Proteomes" id="UP001195483">
    <property type="component" value="Unassembled WGS sequence"/>
</dbReference>
<dbReference type="InterPro" id="IPR004536">
    <property type="entry name" value="SPS/SelD"/>
</dbReference>
<keyword evidence="6" id="KW-1185">Reference proteome</keyword>
<protein>
    <recommendedName>
        <fullName evidence="4">Rhodanese domain-containing protein</fullName>
    </recommendedName>
</protein>
<dbReference type="SUPFAM" id="SSF117916">
    <property type="entry name" value="Fe-S cluster assembly (FSCA) domain-like"/>
    <property type="match status" value="1"/>
</dbReference>
<dbReference type="GO" id="GO:0005506">
    <property type="term" value="F:iron ion binding"/>
    <property type="evidence" value="ECO:0007669"/>
    <property type="project" value="InterPro"/>
</dbReference>
<accession>A0AAE0S2W3</accession>
<dbReference type="GO" id="GO:0005737">
    <property type="term" value="C:cytoplasm"/>
    <property type="evidence" value="ECO:0007669"/>
    <property type="project" value="TreeGrafter"/>
</dbReference>
<dbReference type="GO" id="GO:0004756">
    <property type="term" value="F:selenide, water dikinase activity"/>
    <property type="evidence" value="ECO:0007669"/>
    <property type="project" value="TreeGrafter"/>
</dbReference>
<dbReference type="PANTHER" id="PTHR10256">
    <property type="entry name" value="SELENIDE, WATER DIKINASE"/>
    <property type="match status" value="1"/>
</dbReference>
<dbReference type="InterPro" id="IPR034904">
    <property type="entry name" value="FSCA_dom_sf"/>
</dbReference>
<evidence type="ECO:0000313" key="5">
    <source>
        <dbReference type="EMBL" id="KAK3584240.1"/>
    </source>
</evidence>
<keyword evidence="3" id="KW-0067">ATP-binding</keyword>
<organism evidence="5 6">
    <name type="scientific">Potamilus streckersoni</name>
    <dbReference type="NCBI Taxonomy" id="2493646"/>
    <lineage>
        <taxon>Eukaryota</taxon>
        <taxon>Metazoa</taxon>
        <taxon>Spiralia</taxon>
        <taxon>Lophotrochozoa</taxon>
        <taxon>Mollusca</taxon>
        <taxon>Bivalvia</taxon>
        <taxon>Autobranchia</taxon>
        <taxon>Heteroconchia</taxon>
        <taxon>Palaeoheterodonta</taxon>
        <taxon>Unionida</taxon>
        <taxon>Unionoidea</taxon>
        <taxon>Unionidae</taxon>
        <taxon>Ambleminae</taxon>
        <taxon>Lampsilini</taxon>
        <taxon>Potamilus</taxon>
    </lineage>
</organism>
<dbReference type="EMBL" id="JAEAOA010002069">
    <property type="protein sequence ID" value="KAK3584240.1"/>
    <property type="molecule type" value="Genomic_DNA"/>
</dbReference>
<evidence type="ECO:0000259" key="4">
    <source>
        <dbReference type="PROSITE" id="PS50206"/>
    </source>
</evidence>
<dbReference type="PROSITE" id="PS50206">
    <property type="entry name" value="RHODANESE_3"/>
    <property type="match status" value="1"/>
</dbReference>
<evidence type="ECO:0000313" key="6">
    <source>
        <dbReference type="Proteomes" id="UP001195483"/>
    </source>
</evidence>
<proteinExistence type="inferred from homology"/>
<reference evidence="5" key="1">
    <citation type="journal article" date="2021" name="Genome Biol. Evol.">
        <title>A High-Quality Reference Genome for a Parasitic Bivalve with Doubly Uniparental Inheritance (Bivalvia: Unionida).</title>
        <authorList>
            <person name="Smith C.H."/>
        </authorList>
    </citation>
    <scope>NUCLEOTIDE SEQUENCE</scope>
    <source>
        <strain evidence="5">CHS0354</strain>
    </source>
</reference>
<dbReference type="InterPro" id="IPR001763">
    <property type="entry name" value="Rhodanese-like_dom"/>
</dbReference>
<dbReference type="GO" id="GO:0016226">
    <property type="term" value="P:iron-sulfur cluster assembly"/>
    <property type="evidence" value="ECO:0007669"/>
    <property type="project" value="InterPro"/>
</dbReference>
<comment type="similarity">
    <text evidence="1">Belongs to the NifU family.</text>
</comment>
<feature type="domain" description="Rhodanese" evidence="4">
    <location>
        <begin position="178"/>
        <end position="264"/>
    </location>
</feature>
<dbReference type="InterPro" id="IPR036676">
    <property type="entry name" value="PurM-like_C_sf"/>
</dbReference>
<sequence length="441" mass="48347">MNGITDVLRSENVALTGGHTAETAEFCLGLSVNGFSPVPPKTFTADEPHAIILTKRIGHGIIYAADNLGDCPGIAKEMLIKNVLQSNAAATSVIFSFDGTYATDVTGYGLIGCLQQFFSQNPQKITLNLNAVPTFDGIEDFLTAGYLSSIDVQNRHFSAAVKNEAQIKKTEFYAKKKLQPKPVILDIRDLDVSVIGTAEGAHCLPYESLEDRMIQLPPFGTIILFSDKADTNIHGAVKMLWENGFTDLFYVKGGYEAIVDELVQLGAEATEQFRKLLPSGATGYELIIKGFDYMLAAALDKKDPKEYLAVPKAGTVLYISRKSIRRAEGTVINMKDGKLIPDHPSLHRPRPEGNLKDRTQKVIDEMINPSIAMHGGFISLIDINDDTLYIEMGGGCQGCGMSKVTLKQGVETIIRDNIPEIEYIYDTTDHASGQNPYYRPE</sequence>
<dbReference type="Pfam" id="PF00581">
    <property type="entry name" value="Rhodanese"/>
    <property type="match status" value="1"/>
</dbReference>
<dbReference type="GO" id="GO:0005524">
    <property type="term" value="F:ATP binding"/>
    <property type="evidence" value="ECO:0007669"/>
    <property type="project" value="UniProtKB-KW"/>
</dbReference>
<comment type="caution">
    <text evidence="5">The sequence shown here is derived from an EMBL/GenBank/DDBJ whole genome shotgun (WGS) entry which is preliminary data.</text>
</comment>
<dbReference type="Gene3D" id="3.30.300.130">
    <property type="entry name" value="Fe-S cluster assembly (FSCA)"/>
    <property type="match status" value="1"/>
</dbReference>
<dbReference type="InterPro" id="IPR036873">
    <property type="entry name" value="Rhodanese-like_dom_sf"/>
</dbReference>
<evidence type="ECO:0000256" key="3">
    <source>
        <dbReference type="ARBA" id="ARBA00022840"/>
    </source>
</evidence>
<dbReference type="SUPFAM" id="SSF52821">
    <property type="entry name" value="Rhodanese/Cell cycle control phosphatase"/>
    <property type="match status" value="1"/>
</dbReference>
<dbReference type="SMART" id="SM00450">
    <property type="entry name" value="RHOD"/>
    <property type="match status" value="1"/>
</dbReference>
<dbReference type="CDD" id="cd00158">
    <property type="entry name" value="RHOD"/>
    <property type="match status" value="1"/>
</dbReference>
<keyword evidence="2" id="KW-0547">Nucleotide-binding</keyword>
<dbReference type="GO" id="GO:0016260">
    <property type="term" value="P:selenocysteine biosynthetic process"/>
    <property type="evidence" value="ECO:0007669"/>
    <property type="project" value="TreeGrafter"/>
</dbReference>
<dbReference type="PANTHER" id="PTHR10256:SF0">
    <property type="entry name" value="INACTIVE SELENIDE, WATER DIKINASE-LIKE PROTEIN-RELATED"/>
    <property type="match status" value="1"/>
</dbReference>